<dbReference type="InterPro" id="IPR013495">
    <property type="entry name" value="CHP02679"/>
</dbReference>
<dbReference type="AlphaFoldDB" id="A0A6V8KWY5"/>
<dbReference type="Proteomes" id="UP000482960">
    <property type="component" value="Unassembled WGS sequence"/>
</dbReference>
<dbReference type="NCBIfam" id="TIGR02679">
    <property type="entry name" value="TIGR02679 family protein"/>
    <property type="match status" value="1"/>
</dbReference>
<evidence type="ECO:0000313" key="3">
    <source>
        <dbReference type="EMBL" id="GFJ87900.1"/>
    </source>
</evidence>
<evidence type="ECO:0000313" key="4">
    <source>
        <dbReference type="Proteomes" id="UP000482960"/>
    </source>
</evidence>
<dbReference type="RefSeq" id="WP_173075043.1">
    <property type="nucleotide sequence ID" value="NZ_BAABJB010000029.1"/>
</dbReference>
<evidence type="ECO:0000259" key="1">
    <source>
        <dbReference type="Pfam" id="PF09664"/>
    </source>
</evidence>
<dbReference type="Pfam" id="PF11796">
    <property type="entry name" value="DUF3323"/>
    <property type="match status" value="1"/>
</dbReference>
<dbReference type="EMBL" id="BLPG01000001">
    <property type="protein sequence ID" value="GFJ87900.1"/>
    <property type="molecule type" value="Genomic_DNA"/>
</dbReference>
<dbReference type="Pfam" id="PF09664">
    <property type="entry name" value="DUF2399"/>
    <property type="match status" value="1"/>
</dbReference>
<name>A0A6V8KWY5_9ACTN</name>
<keyword evidence="4" id="KW-1185">Reference proteome</keyword>
<reference evidence="3 4" key="1">
    <citation type="submission" date="2020-03" db="EMBL/GenBank/DDBJ databases">
        <title>Whole genome shotgun sequence of Phytohabitans rumicis NBRC 108638.</title>
        <authorList>
            <person name="Komaki H."/>
            <person name="Tamura T."/>
        </authorList>
    </citation>
    <scope>NUCLEOTIDE SEQUENCE [LARGE SCALE GENOMIC DNA]</scope>
    <source>
        <strain evidence="3 4">NBRC 108638</strain>
    </source>
</reference>
<comment type="caution">
    <text evidence="3">The sequence shown here is derived from an EMBL/GenBank/DDBJ whole genome shotgun (WGS) entry which is preliminary data.</text>
</comment>
<gene>
    <name evidence="3" type="ORF">Prum_015420</name>
</gene>
<reference evidence="3 4" key="2">
    <citation type="submission" date="2020-03" db="EMBL/GenBank/DDBJ databases">
        <authorList>
            <person name="Ichikawa N."/>
            <person name="Kimura A."/>
            <person name="Kitahashi Y."/>
            <person name="Uohara A."/>
        </authorList>
    </citation>
    <scope>NUCLEOTIDE SEQUENCE [LARGE SCALE GENOMIC DNA]</scope>
    <source>
        <strain evidence="3 4">NBRC 108638</strain>
    </source>
</reference>
<protein>
    <recommendedName>
        <fullName evidence="5">TIGR02679 family protein</fullName>
    </recommendedName>
</protein>
<feature type="domain" description="Conserved hypothetical protein CHP02679 N terminus" evidence="2">
    <location>
        <begin position="29"/>
        <end position="228"/>
    </location>
</feature>
<proteinExistence type="predicted"/>
<sequence>MTDLLGDPGWARLLAAARRSLERTGGSLDGSVSVTAPTEAERLVVIGVTGTHRSAGAQRLTVPLAELDAFLRATHAIGLADILSADKPLRDRPGELKQEVQARDAALAAARRGRHGTAGWYEEWLDGLRRDGTLTRIVRAGLPFRNVIRVLDALPAADEPMPVFAERVLDDTKALADGAVRGLVLRALAAWQGIPAPTNSEEERALWESAGVVPDDLASQVLVLNLPAAGGLVGSWLDQARLAGIPMRVTLHQLRLAPLRLACDEIFVCENPAVLRAATATLGARTKPLVCTEGTPSAAAHRLLGYAPHARIRWRNDFDWSGIRLTAGALRRYPRAVPWRMTSADYLGAAGSGPALLGVPAQSPWDPSLSAAMGRVGRAVMEERLLDDLLADLALGQDPSRRS</sequence>
<accession>A0A6V8KWY5</accession>
<organism evidence="3 4">
    <name type="scientific">Phytohabitans rumicis</name>
    <dbReference type="NCBI Taxonomy" id="1076125"/>
    <lineage>
        <taxon>Bacteria</taxon>
        <taxon>Bacillati</taxon>
        <taxon>Actinomycetota</taxon>
        <taxon>Actinomycetes</taxon>
        <taxon>Micromonosporales</taxon>
        <taxon>Micromonosporaceae</taxon>
    </lineage>
</organism>
<dbReference type="InterPro" id="IPR024465">
    <property type="entry name" value="DUF2399"/>
</dbReference>
<feature type="domain" description="DUF2399" evidence="1">
    <location>
        <begin position="249"/>
        <end position="393"/>
    </location>
</feature>
<evidence type="ECO:0008006" key="5">
    <source>
        <dbReference type="Google" id="ProtNLM"/>
    </source>
</evidence>
<dbReference type="InterPro" id="IPR024466">
    <property type="entry name" value="CHP02679_N"/>
</dbReference>
<evidence type="ECO:0000259" key="2">
    <source>
        <dbReference type="Pfam" id="PF11796"/>
    </source>
</evidence>